<name>A0A1I5PNS9_9SPHN</name>
<dbReference type="RefSeq" id="WP_090482307.1">
    <property type="nucleotide sequence ID" value="NZ_FOWZ01000004.1"/>
</dbReference>
<dbReference type="OrthoDB" id="7594270at2"/>
<accession>A0A1I5PNS9</accession>
<evidence type="ECO:0000313" key="2">
    <source>
        <dbReference type="Proteomes" id="UP000199331"/>
    </source>
</evidence>
<gene>
    <name evidence="1" type="ORF">SAMN04488060_2516</name>
</gene>
<dbReference type="EMBL" id="FOWZ01000004">
    <property type="protein sequence ID" value="SFP35166.1"/>
    <property type="molecule type" value="Genomic_DNA"/>
</dbReference>
<dbReference type="STRING" id="604088.SAMN04488060_2516"/>
<evidence type="ECO:0000313" key="1">
    <source>
        <dbReference type="EMBL" id="SFP35166.1"/>
    </source>
</evidence>
<protein>
    <submittedName>
        <fullName evidence="1">Uncharacterized protein</fullName>
    </submittedName>
</protein>
<reference evidence="2" key="1">
    <citation type="submission" date="2016-10" db="EMBL/GenBank/DDBJ databases">
        <authorList>
            <person name="Varghese N."/>
            <person name="Submissions S."/>
        </authorList>
    </citation>
    <scope>NUCLEOTIDE SEQUENCE [LARGE SCALE GENOMIC DNA]</scope>
    <source>
        <strain evidence="2">CGMCC 1.7715</strain>
    </source>
</reference>
<dbReference type="AlphaFoldDB" id="A0A1I5PNS9"/>
<keyword evidence="2" id="KW-1185">Reference proteome</keyword>
<dbReference type="Proteomes" id="UP000199331">
    <property type="component" value="Unassembled WGS sequence"/>
</dbReference>
<sequence length="321" mass="34699">MRIDPKLRALRGDPASQRNAQLALERVRDDWRSGQGSQALGELEAYGEGAPLDQCPNLASLFGEGPHAQDLVSALMQPMLACLAENPTGQVPIRHQHSDGLSVLQLAQSGSAALTLLMYTELDGAEAKSACFAGGERHETVLAGSADIRFLELLEEQRERAAIDCDTRRITAGEVMHFAGRKYTKSILRVHGRMVVLRLSRTDEVPCDACEYALDDGRLLHRASGSRHESGLEMKAALLGRMGRRDAAPVLARLTREGSDHARWQALRECLALDSGVGFAALSRMASDPVDPLAATAGALRAQLLETYPQLASQELAECPA</sequence>
<organism evidence="1 2">
    <name type="scientific">Qipengyuania nanhaisediminis</name>
    <dbReference type="NCBI Taxonomy" id="604088"/>
    <lineage>
        <taxon>Bacteria</taxon>
        <taxon>Pseudomonadati</taxon>
        <taxon>Pseudomonadota</taxon>
        <taxon>Alphaproteobacteria</taxon>
        <taxon>Sphingomonadales</taxon>
        <taxon>Erythrobacteraceae</taxon>
        <taxon>Qipengyuania</taxon>
    </lineage>
</organism>
<proteinExistence type="predicted"/>